<dbReference type="NCBIfam" id="TIGR00225">
    <property type="entry name" value="prc"/>
    <property type="match status" value="1"/>
</dbReference>
<feature type="domain" description="PDZ" evidence="8">
    <location>
        <begin position="86"/>
        <end position="141"/>
    </location>
</feature>
<dbReference type="InterPro" id="IPR029045">
    <property type="entry name" value="ClpP/crotonase-like_dom_sf"/>
</dbReference>
<dbReference type="PANTHER" id="PTHR32060">
    <property type="entry name" value="TAIL-SPECIFIC PROTEASE"/>
    <property type="match status" value="1"/>
</dbReference>
<dbReference type="SUPFAM" id="SSF50156">
    <property type="entry name" value="PDZ domain-like"/>
    <property type="match status" value="1"/>
</dbReference>
<proteinExistence type="inferred from homology"/>
<dbReference type="CDD" id="cd06782">
    <property type="entry name" value="cpPDZ_CPP-like"/>
    <property type="match status" value="1"/>
</dbReference>
<reference evidence="9" key="1">
    <citation type="journal article" date="2021" name="PeerJ">
        <title>Extensive microbial diversity within the chicken gut microbiome revealed by metagenomics and culture.</title>
        <authorList>
            <person name="Gilroy R."/>
            <person name="Ravi A."/>
            <person name="Getino M."/>
            <person name="Pursley I."/>
            <person name="Horton D.L."/>
            <person name="Alikhan N.F."/>
            <person name="Baker D."/>
            <person name="Gharbi K."/>
            <person name="Hall N."/>
            <person name="Watson M."/>
            <person name="Adriaenssens E.M."/>
            <person name="Foster-Nyarko E."/>
            <person name="Jarju S."/>
            <person name="Secka A."/>
            <person name="Antonio M."/>
            <person name="Oren A."/>
            <person name="Chaudhuri R.R."/>
            <person name="La Ragione R."/>
            <person name="Hildebrand F."/>
            <person name="Pallen M.J."/>
        </authorList>
    </citation>
    <scope>NUCLEOTIDE SEQUENCE</scope>
    <source>
        <strain evidence="9">CHK171-7178</strain>
    </source>
</reference>
<dbReference type="Gene3D" id="3.30.750.44">
    <property type="match status" value="1"/>
</dbReference>
<dbReference type="Pfam" id="PF13205">
    <property type="entry name" value="Big_5"/>
    <property type="match status" value="1"/>
</dbReference>
<dbReference type="SMART" id="SM00245">
    <property type="entry name" value="TSPc"/>
    <property type="match status" value="1"/>
</dbReference>
<dbReference type="InterPro" id="IPR036034">
    <property type="entry name" value="PDZ_sf"/>
</dbReference>
<reference evidence="9" key="2">
    <citation type="submission" date="2021-09" db="EMBL/GenBank/DDBJ databases">
        <authorList>
            <person name="Gilroy R."/>
        </authorList>
    </citation>
    <scope>NUCLEOTIDE SEQUENCE</scope>
    <source>
        <strain evidence="9">CHK171-7178</strain>
    </source>
</reference>
<dbReference type="InterPro" id="IPR005151">
    <property type="entry name" value="Tail-specific_protease"/>
</dbReference>
<dbReference type="InterPro" id="IPR041489">
    <property type="entry name" value="PDZ_6"/>
</dbReference>
<evidence type="ECO:0000256" key="3">
    <source>
        <dbReference type="ARBA" id="ARBA00022729"/>
    </source>
</evidence>
<comment type="similarity">
    <text evidence="1 6">Belongs to the peptidase S41A family.</text>
</comment>
<evidence type="ECO:0000256" key="7">
    <source>
        <dbReference type="SAM" id="SignalP"/>
    </source>
</evidence>
<evidence type="ECO:0000256" key="5">
    <source>
        <dbReference type="ARBA" id="ARBA00022825"/>
    </source>
</evidence>
<sequence length="461" mass="50637">MKRTIKSLVLLFSIVVVLFPFALSASAEPLDEVRQLVRDYYVDDVPETILSKGSIKDITKNLDPHSVYMTAREYQGFMNGIEQKIVGIGVVLEEDLKGIKVISVIPNGPAARGDVQTGDVITHVNGQSIVGKSIQVAISLISGEEKTEVTLTINRVGQIAPIEKKLPREEIILPNIEAEMLGGNIAYIRLNSFATESSKEMNKAIQSLSGADGWIVDLRNNGGGFITAAQDIAGFFPNTPNAFQLREKNSKPMTYPSTIQPRKFNGPTHVLINEYSASASEMVSATVKEQKAATLYGQTSYGKGTMQAMYGFDDGSVLKMTTARFYSPGGQPVDEVGVKPDVLTKKEAELEVSHHDQLLIKLKGYKQLPQLVNVPVNKKFTVEMNTKMNWKNIDQAAIQLIELGGREVEVGVEVANDKTITVVPNNTLQTGKKYVLVIHPLYKNVQNKPMKQGVYLEVSVK</sequence>
<dbReference type="GO" id="GO:0004175">
    <property type="term" value="F:endopeptidase activity"/>
    <property type="evidence" value="ECO:0007669"/>
    <property type="project" value="TreeGrafter"/>
</dbReference>
<dbReference type="AlphaFoldDB" id="A0A921KF57"/>
<evidence type="ECO:0000313" key="9">
    <source>
        <dbReference type="EMBL" id="HJF33852.1"/>
    </source>
</evidence>
<dbReference type="GO" id="GO:0007165">
    <property type="term" value="P:signal transduction"/>
    <property type="evidence" value="ECO:0007669"/>
    <property type="project" value="TreeGrafter"/>
</dbReference>
<feature type="chain" id="PRO_5037594565" evidence="7">
    <location>
        <begin position="28"/>
        <end position="461"/>
    </location>
</feature>
<dbReference type="GO" id="GO:0008236">
    <property type="term" value="F:serine-type peptidase activity"/>
    <property type="evidence" value="ECO:0007669"/>
    <property type="project" value="UniProtKB-KW"/>
</dbReference>
<keyword evidence="5 6" id="KW-0720">Serine protease</keyword>
<dbReference type="Gene3D" id="2.30.42.10">
    <property type="match status" value="1"/>
</dbReference>
<dbReference type="Proteomes" id="UP000698173">
    <property type="component" value="Unassembled WGS sequence"/>
</dbReference>
<dbReference type="GO" id="GO:0030288">
    <property type="term" value="C:outer membrane-bounded periplasmic space"/>
    <property type="evidence" value="ECO:0007669"/>
    <property type="project" value="TreeGrafter"/>
</dbReference>
<dbReference type="CDD" id="cd07560">
    <property type="entry name" value="Peptidase_S41_CPP"/>
    <property type="match status" value="1"/>
</dbReference>
<dbReference type="GO" id="GO:0006508">
    <property type="term" value="P:proteolysis"/>
    <property type="evidence" value="ECO:0007669"/>
    <property type="project" value="UniProtKB-KW"/>
</dbReference>
<protein>
    <submittedName>
        <fullName evidence="9">PDZ domain-containing protein</fullName>
    </submittedName>
</protein>
<dbReference type="InterPro" id="IPR032812">
    <property type="entry name" value="SbsA_Ig"/>
</dbReference>
<dbReference type="PANTHER" id="PTHR32060:SF22">
    <property type="entry name" value="CARBOXYL-TERMINAL-PROCESSING PEPTIDASE 3, CHLOROPLASTIC"/>
    <property type="match status" value="1"/>
</dbReference>
<dbReference type="Gene3D" id="3.90.226.10">
    <property type="entry name" value="2-enoyl-CoA Hydratase, Chain A, domain 1"/>
    <property type="match status" value="1"/>
</dbReference>
<evidence type="ECO:0000313" key="10">
    <source>
        <dbReference type="Proteomes" id="UP000698173"/>
    </source>
</evidence>
<dbReference type="InterPro" id="IPR004447">
    <property type="entry name" value="Peptidase_S41A"/>
</dbReference>
<name>A0A921KF57_SPOPS</name>
<gene>
    <name evidence="9" type="ORF">K8V56_18960</name>
</gene>
<dbReference type="InterPro" id="IPR001478">
    <property type="entry name" value="PDZ"/>
</dbReference>
<keyword evidence="4 6" id="KW-0378">Hydrolase</keyword>
<comment type="caution">
    <text evidence="9">The sequence shown here is derived from an EMBL/GenBank/DDBJ whole genome shotgun (WGS) entry which is preliminary data.</text>
</comment>
<evidence type="ECO:0000256" key="1">
    <source>
        <dbReference type="ARBA" id="ARBA00009179"/>
    </source>
</evidence>
<organism evidence="9 10">
    <name type="scientific">Sporosarcina psychrophila</name>
    <name type="common">Bacillus psychrophilus</name>
    <dbReference type="NCBI Taxonomy" id="1476"/>
    <lineage>
        <taxon>Bacteria</taxon>
        <taxon>Bacillati</taxon>
        <taxon>Bacillota</taxon>
        <taxon>Bacilli</taxon>
        <taxon>Bacillales</taxon>
        <taxon>Caryophanaceae</taxon>
        <taxon>Sporosarcina</taxon>
    </lineage>
</organism>
<dbReference type="SUPFAM" id="SSF52096">
    <property type="entry name" value="ClpP/crotonase"/>
    <property type="match status" value="1"/>
</dbReference>
<dbReference type="PROSITE" id="PS50106">
    <property type="entry name" value="PDZ"/>
    <property type="match status" value="1"/>
</dbReference>
<dbReference type="Pfam" id="PF03572">
    <property type="entry name" value="Peptidase_S41"/>
    <property type="match status" value="1"/>
</dbReference>
<dbReference type="EMBL" id="DYWT01000283">
    <property type="protein sequence ID" value="HJF33852.1"/>
    <property type="molecule type" value="Genomic_DNA"/>
</dbReference>
<evidence type="ECO:0000256" key="2">
    <source>
        <dbReference type="ARBA" id="ARBA00022670"/>
    </source>
</evidence>
<keyword evidence="3 7" id="KW-0732">Signal</keyword>
<evidence type="ECO:0000256" key="4">
    <source>
        <dbReference type="ARBA" id="ARBA00022801"/>
    </source>
</evidence>
<dbReference type="SMART" id="SM00228">
    <property type="entry name" value="PDZ"/>
    <property type="match status" value="1"/>
</dbReference>
<dbReference type="Pfam" id="PF17820">
    <property type="entry name" value="PDZ_6"/>
    <property type="match status" value="1"/>
</dbReference>
<evidence type="ECO:0000259" key="8">
    <source>
        <dbReference type="PROSITE" id="PS50106"/>
    </source>
</evidence>
<accession>A0A921KF57</accession>
<keyword evidence="2 6" id="KW-0645">Protease</keyword>
<feature type="signal peptide" evidence="7">
    <location>
        <begin position="1"/>
        <end position="27"/>
    </location>
</feature>
<evidence type="ECO:0000256" key="6">
    <source>
        <dbReference type="RuleBase" id="RU004404"/>
    </source>
</evidence>